<dbReference type="FunFam" id="1.20.90.10:FF:000011">
    <property type="entry name" value="Phospholipase A(2)"/>
    <property type="match status" value="1"/>
</dbReference>
<accession>A0A7L0U4G9</accession>
<keyword evidence="4 17" id="KW-0479">Metal-binding</keyword>
<dbReference type="GO" id="GO:0005509">
    <property type="term" value="F:calcium ion binding"/>
    <property type="evidence" value="ECO:0007669"/>
    <property type="project" value="InterPro"/>
</dbReference>
<comment type="similarity">
    <text evidence="19">Belongs to the phospholipase A2 family.</text>
</comment>
<dbReference type="GO" id="GO:0005576">
    <property type="term" value="C:extracellular region"/>
    <property type="evidence" value="ECO:0007669"/>
    <property type="project" value="UniProtKB-SubCell"/>
</dbReference>
<feature type="domain" description="Phospholipase A2-like central" evidence="20">
    <location>
        <begin position="17"/>
        <end position="141"/>
    </location>
</feature>
<comment type="catalytic activity">
    <reaction evidence="14">
        <text>1-hexadecanoyl-2-(9Z-octadecenoyl)-sn-glycero-3-phosphocholine + H2O = 1-hexadecanoyl-sn-glycero-3-phosphocholine + (9Z)-octadecenoate + H(+)</text>
        <dbReference type="Rhea" id="RHEA:38779"/>
        <dbReference type="ChEBI" id="CHEBI:15377"/>
        <dbReference type="ChEBI" id="CHEBI:15378"/>
        <dbReference type="ChEBI" id="CHEBI:30823"/>
        <dbReference type="ChEBI" id="CHEBI:72998"/>
        <dbReference type="ChEBI" id="CHEBI:73001"/>
    </reaction>
    <physiologicalReaction direction="left-to-right" evidence="14">
        <dbReference type="Rhea" id="RHEA:38780"/>
    </physiologicalReaction>
</comment>
<comment type="catalytic activity">
    <reaction evidence="15">
        <text>1-hexadecanoyl-2-(9Z,12Z-octadecadienoyl)-sn-glycero-3-phosphoethanolamine + H2O = 1-hexadecanoyl-sn-glycero-3-phosphoethanolamine + (9Z,12Z)-octadecadienoate + H(+)</text>
        <dbReference type="Rhea" id="RHEA:40815"/>
        <dbReference type="ChEBI" id="CHEBI:15377"/>
        <dbReference type="ChEBI" id="CHEBI:15378"/>
        <dbReference type="ChEBI" id="CHEBI:30245"/>
        <dbReference type="ChEBI" id="CHEBI:73004"/>
        <dbReference type="ChEBI" id="CHEBI:73008"/>
    </reaction>
    <physiologicalReaction direction="left-to-right" evidence="15">
        <dbReference type="Rhea" id="RHEA:40816"/>
    </physiologicalReaction>
</comment>
<name>A0A7L0U4G9_CHOAC</name>
<dbReference type="Gene3D" id="1.20.90.10">
    <property type="entry name" value="Phospholipase A2 domain"/>
    <property type="match status" value="1"/>
</dbReference>
<comment type="catalytic activity">
    <reaction evidence="12">
        <text>1,2-dihexadecanoyl-sn-glycero-3-phosphocholine + H2O = 1-hexadecanoyl-sn-glycero-3-phosphocholine + hexadecanoate + H(+)</text>
        <dbReference type="Rhea" id="RHEA:41223"/>
        <dbReference type="ChEBI" id="CHEBI:7896"/>
        <dbReference type="ChEBI" id="CHEBI:15377"/>
        <dbReference type="ChEBI" id="CHEBI:15378"/>
        <dbReference type="ChEBI" id="CHEBI:72998"/>
        <dbReference type="ChEBI" id="CHEBI:72999"/>
    </reaction>
    <physiologicalReaction direction="left-to-right" evidence="12">
        <dbReference type="Rhea" id="RHEA:41224"/>
    </physiologicalReaction>
</comment>
<dbReference type="GO" id="GO:0006644">
    <property type="term" value="P:phospholipid metabolic process"/>
    <property type="evidence" value="ECO:0007669"/>
    <property type="project" value="InterPro"/>
</dbReference>
<feature type="disulfide bond" evidence="18">
    <location>
        <begin position="100"/>
        <end position="112"/>
    </location>
</feature>
<dbReference type="GO" id="GO:0047498">
    <property type="term" value="F:calcium-dependent phospholipase A2 activity"/>
    <property type="evidence" value="ECO:0007669"/>
    <property type="project" value="TreeGrafter"/>
</dbReference>
<reference evidence="21 22" key="1">
    <citation type="submission" date="2019-09" db="EMBL/GenBank/DDBJ databases">
        <title>Bird 10,000 Genomes (B10K) Project - Family phase.</title>
        <authorList>
            <person name="Zhang G."/>
        </authorList>
    </citation>
    <scope>NUCLEOTIDE SEQUENCE [LARGE SCALE GENOMIC DNA]</scope>
    <source>
        <strain evidence="21">B10K-DU-008-62</strain>
        <tissue evidence="21">Mixed tissue sample</tissue>
    </source>
</reference>
<dbReference type="Proteomes" id="UP000568556">
    <property type="component" value="Unassembled WGS sequence"/>
</dbReference>
<keyword evidence="7" id="KW-0443">Lipid metabolism</keyword>
<feature type="non-terminal residue" evidence="21">
    <location>
        <position position="1"/>
    </location>
</feature>
<dbReference type="GO" id="GO:0016042">
    <property type="term" value="P:lipid catabolic process"/>
    <property type="evidence" value="ECO:0007669"/>
    <property type="project" value="InterPro"/>
</dbReference>
<dbReference type="PROSITE" id="PS00119">
    <property type="entry name" value="PA2_ASP"/>
    <property type="match status" value="1"/>
</dbReference>
<dbReference type="PRINTS" id="PR00389">
    <property type="entry name" value="PHPHLIPASEA2"/>
</dbReference>
<evidence type="ECO:0000256" key="10">
    <source>
        <dbReference type="ARBA" id="ARBA00048015"/>
    </source>
</evidence>
<dbReference type="CDD" id="cd00125">
    <property type="entry name" value="PLA2c"/>
    <property type="match status" value="1"/>
</dbReference>
<evidence type="ECO:0000256" key="17">
    <source>
        <dbReference type="PIRSR" id="PIRSR601211-2"/>
    </source>
</evidence>
<comment type="catalytic activity">
    <reaction evidence="11">
        <text>N-hexadecanoyl-1,2-di-(9Z-octadecenoyl)-sn-glycero-3-phosphoethanolamine + H2O = N-hexadecanoyl-1-(9Z-octadecenoyl)-sn-glycero-3-phosphoethanolamine + (9Z)-octadecenoate + H(+)</text>
        <dbReference type="Rhea" id="RHEA:45424"/>
        <dbReference type="ChEBI" id="CHEBI:15377"/>
        <dbReference type="ChEBI" id="CHEBI:15378"/>
        <dbReference type="ChEBI" id="CHEBI:30823"/>
        <dbReference type="ChEBI" id="CHEBI:78097"/>
        <dbReference type="ChEBI" id="CHEBI:85217"/>
    </reaction>
    <physiologicalReaction direction="left-to-right" evidence="11">
        <dbReference type="Rhea" id="RHEA:45425"/>
    </physiologicalReaction>
</comment>
<feature type="active site" evidence="16">
    <location>
        <position position="64"/>
    </location>
</feature>
<dbReference type="EC" id="3.1.1.4" evidence="2"/>
<keyword evidence="8 18" id="KW-1015">Disulfide bond</keyword>
<evidence type="ECO:0000259" key="20">
    <source>
        <dbReference type="SMART" id="SM00085"/>
    </source>
</evidence>
<evidence type="ECO:0000256" key="1">
    <source>
        <dbReference type="ARBA" id="ARBA00004613"/>
    </source>
</evidence>
<evidence type="ECO:0000256" key="15">
    <source>
        <dbReference type="ARBA" id="ARBA00049039"/>
    </source>
</evidence>
<dbReference type="InterPro" id="IPR033113">
    <property type="entry name" value="PLA2_histidine"/>
</dbReference>
<dbReference type="GO" id="GO:0050482">
    <property type="term" value="P:arachidonate secretion"/>
    <property type="evidence" value="ECO:0007669"/>
    <property type="project" value="InterPro"/>
</dbReference>
<keyword evidence="3" id="KW-0964">Secreted</keyword>
<dbReference type="PROSITE" id="PS00118">
    <property type="entry name" value="PA2_HIS"/>
    <property type="match status" value="1"/>
</dbReference>
<dbReference type="EMBL" id="VXAQ01000454">
    <property type="protein sequence ID" value="NXL61875.1"/>
    <property type="molecule type" value="Genomic_DNA"/>
</dbReference>
<evidence type="ECO:0000256" key="12">
    <source>
        <dbReference type="ARBA" id="ARBA00048227"/>
    </source>
</evidence>
<evidence type="ECO:0000256" key="18">
    <source>
        <dbReference type="PIRSR" id="PIRSR601211-3"/>
    </source>
</evidence>
<comment type="catalytic activity">
    <reaction evidence="10">
        <text>1-hexadecanoyl-2-(9Z-octadecenoyl)-sn-glycero-3-phospho-(1'-sn-glycerol) + H2O = 1-hexadecanoyl-sn-glycero-3-phospho-(1'-sn-glycerol) + (9Z)-octadecenoate + H(+)</text>
        <dbReference type="Rhea" id="RHEA:40919"/>
        <dbReference type="ChEBI" id="CHEBI:15377"/>
        <dbReference type="ChEBI" id="CHEBI:15378"/>
        <dbReference type="ChEBI" id="CHEBI:30823"/>
        <dbReference type="ChEBI" id="CHEBI:72841"/>
        <dbReference type="ChEBI" id="CHEBI:75158"/>
    </reaction>
    <physiologicalReaction direction="left-to-right" evidence="10">
        <dbReference type="Rhea" id="RHEA:40920"/>
    </physiologicalReaction>
</comment>
<feature type="binding site" evidence="17">
    <location>
        <position position="65"/>
    </location>
    <ligand>
        <name>Ca(2+)</name>
        <dbReference type="ChEBI" id="CHEBI:29108"/>
    </ligand>
</feature>
<evidence type="ECO:0000256" key="14">
    <source>
        <dbReference type="ARBA" id="ARBA00048699"/>
    </source>
</evidence>
<evidence type="ECO:0000256" key="7">
    <source>
        <dbReference type="ARBA" id="ARBA00023098"/>
    </source>
</evidence>
<dbReference type="InterPro" id="IPR036444">
    <property type="entry name" value="PLipase_A2_dom_sf"/>
</dbReference>
<feature type="disulfide bond" evidence="18">
    <location>
        <begin position="45"/>
        <end position="61"/>
    </location>
</feature>
<dbReference type="InterPro" id="IPR016090">
    <property type="entry name" value="PLA2-like_dom"/>
</dbReference>
<dbReference type="GO" id="GO:0006633">
    <property type="term" value="P:fatty acid biosynthetic process"/>
    <property type="evidence" value="ECO:0007669"/>
    <property type="project" value="TreeGrafter"/>
</dbReference>
<feature type="disulfide bond" evidence="18">
    <location>
        <begin position="67"/>
        <end position="114"/>
    </location>
</feature>
<dbReference type="PANTHER" id="PTHR11716">
    <property type="entry name" value="PHOSPHOLIPASE A2 FAMILY MEMBER"/>
    <property type="match status" value="1"/>
</dbReference>
<feature type="disulfide bond" evidence="18">
    <location>
        <begin position="77"/>
        <end position="107"/>
    </location>
</feature>
<dbReference type="AlphaFoldDB" id="A0A7L0U4G9"/>
<dbReference type="GO" id="GO:0005543">
    <property type="term" value="F:phospholipid binding"/>
    <property type="evidence" value="ECO:0007669"/>
    <property type="project" value="TreeGrafter"/>
</dbReference>
<evidence type="ECO:0000313" key="21">
    <source>
        <dbReference type="EMBL" id="NXL61875.1"/>
    </source>
</evidence>
<comment type="catalytic activity">
    <reaction evidence="9">
        <text>N,1-dihexadecanoyl-2-(9Z,12Z-octadecadienoyl)-sn-glycero-3-phosphoethanolamine + H2O = N,1-dihexadecanoyl-sn-glycero-3-phosphoethanolamine + (9Z,12Z)-octadecadienoate + H(+)</text>
        <dbReference type="Rhea" id="RHEA:56424"/>
        <dbReference type="ChEBI" id="CHEBI:15377"/>
        <dbReference type="ChEBI" id="CHEBI:15378"/>
        <dbReference type="ChEBI" id="CHEBI:30245"/>
        <dbReference type="ChEBI" id="CHEBI:85334"/>
        <dbReference type="ChEBI" id="CHEBI:85335"/>
    </reaction>
    <physiologicalReaction direction="left-to-right" evidence="9">
        <dbReference type="Rhea" id="RHEA:56425"/>
    </physiologicalReaction>
</comment>
<feature type="active site" evidence="16">
    <location>
        <position position="115"/>
    </location>
</feature>
<dbReference type="GO" id="GO:0005102">
    <property type="term" value="F:signaling receptor binding"/>
    <property type="evidence" value="ECO:0007669"/>
    <property type="project" value="UniProtKB-ARBA"/>
</dbReference>
<dbReference type="InterPro" id="IPR033112">
    <property type="entry name" value="PLA2_Asp_AS"/>
</dbReference>
<sequence>FCLFSAGAASNAVSPRAVWELRSMIKCTIPNSHPLLQFGDYGCYCGLGGHGTPVDELDRCCQTHDRCYEEAKKLESCKFLWDSPYTERYRFTCSKGEITCDSKNDACQAFVCNCDRTAAMCFAKAPYNPQHNRLDIKKFCG</sequence>
<protein>
    <recommendedName>
        <fullName evidence="2">phospholipase A2</fullName>
        <ecNumber evidence="2">3.1.1.4</ecNumber>
    </recommendedName>
</protein>
<comment type="caution">
    <text evidence="21">The sequence shown here is derived from an EMBL/GenBank/DDBJ whole genome shotgun (WGS) entry which is preliminary data.</text>
</comment>
<feature type="binding site" evidence="17">
    <location>
        <position position="46"/>
    </location>
    <ligand>
        <name>Ca(2+)</name>
        <dbReference type="ChEBI" id="CHEBI:29108"/>
    </ligand>
</feature>
<comment type="catalytic activity">
    <reaction evidence="13">
        <text>1-hexadecanoyl-2-(5Z,8Z,11Z,14Z-eicosatetraenoyl)-sn-glycero-3-phosphocholine + H2O = 1-hexadecanoyl-sn-glycero-3-phosphocholine + (5Z,8Z,11Z,14Z)-eicosatetraenoate + H(+)</text>
        <dbReference type="Rhea" id="RHEA:40427"/>
        <dbReference type="ChEBI" id="CHEBI:15377"/>
        <dbReference type="ChEBI" id="CHEBI:15378"/>
        <dbReference type="ChEBI" id="CHEBI:32395"/>
        <dbReference type="ChEBI" id="CHEBI:72998"/>
        <dbReference type="ChEBI" id="CHEBI:73003"/>
    </reaction>
    <physiologicalReaction direction="left-to-right" evidence="13">
        <dbReference type="Rhea" id="RHEA:40428"/>
    </physiologicalReaction>
</comment>
<evidence type="ECO:0000256" key="4">
    <source>
        <dbReference type="ARBA" id="ARBA00022723"/>
    </source>
</evidence>
<evidence type="ECO:0000256" key="13">
    <source>
        <dbReference type="ARBA" id="ARBA00048373"/>
    </source>
</evidence>
<evidence type="ECO:0000256" key="3">
    <source>
        <dbReference type="ARBA" id="ARBA00022525"/>
    </source>
</evidence>
<feature type="non-terminal residue" evidence="21">
    <location>
        <position position="141"/>
    </location>
</feature>
<proteinExistence type="inferred from homology"/>
<dbReference type="Pfam" id="PF00068">
    <property type="entry name" value="Phospholip_A2_1"/>
    <property type="match status" value="1"/>
</dbReference>
<keyword evidence="5" id="KW-0378">Hydrolase</keyword>
<feature type="disulfide bond" evidence="18">
    <location>
        <begin position="60"/>
        <end position="121"/>
    </location>
</feature>
<evidence type="ECO:0000256" key="9">
    <source>
        <dbReference type="ARBA" id="ARBA00047535"/>
    </source>
</evidence>
<dbReference type="PANTHER" id="PTHR11716:SF94">
    <property type="entry name" value="PHOSPHOLIPASE A2"/>
    <property type="match status" value="1"/>
</dbReference>
<dbReference type="InterPro" id="IPR001211">
    <property type="entry name" value="PLA2"/>
</dbReference>
<evidence type="ECO:0000313" key="22">
    <source>
        <dbReference type="Proteomes" id="UP000568556"/>
    </source>
</evidence>
<comment type="cofactor">
    <cofactor evidence="17">
        <name>Ca(2+)</name>
        <dbReference type="ChEBI" id="CHEBI:29108"/>
    </cofactor>
    <text evidence="17">Binds 1 Ca(2+) ion per subunit.</text>
</comment>
<keyword evidence="22" id="KW-1185">Reference proteome</keyword>
<dbReference type="SUPFAM" id="SSF48619">
    <property type="entry name" value="Phospholipase A2, PLA2"/>
    <property type="match status" value="1"/>
</dbReference>
<evidence type="ECO:0000256" key="5">
    <source>
        <dbReference type="ARBA" id="ARBA00022801"/>
    </source>
</evidence>
<feature type="binding site" evidence="17">
    <location>
        <position position="44"/>
    </location>
    <ligand>
        <name>Ca(2+)</name>
        <dbReference type="ChEBI" id="CHEBI:29108"/>
    </ligand>
</feature>
<dbReference type="SMART" id="SM00085">
    <property type="entry name" value="PA2c"/>
    <property type="match status" value="1"/>
</dbReference>
<evidence type="ECO:0000256" key="16">
    <source>
        <dbReference type="PIRSR" id="PIRSR601211-1"/>
    </source>
</evidence>
<gene>
    <name evidence="21" type="primary">Pla2g1b</name>
    <name evidence="21" type="ORF">CHOACU_R12453</name>
</gene>
<evidence type="ECO:0000256" key="19">
    <source>
        <dbReference type="RuleBase" id="RU003654"/>
    </source>
</evidence>
<evidence type="ECO:0000256" key="11">
    <source>
        <dbReference type="ARBA" id="ARBA00048221"/>
    </source>
</evidence>
<dbReference type="OrthoDB" id="5841574at2759"/>
<feature type="binding site" evidence="17">
    <location>
        <position position="48"/>
    </location>
    <ligand>
        <name>Ca(2+)</name>
        <dbReference type="ChEBI" id="CHEBI:29108"/>
    </ligand>
</feature>
<organism evidence="21 22">
    <name type="scientific">Chordeiles acutipennis</name>
    <name type="common">Lesser nighthawk</name>
    <name type="synonym">Caprimulgus acutipennis</name>
    <dbReference type="NCBI Taxonomy" id="118183"/>
    <lineage>
        <taxon>Eukaryota</taxon>
        <taxon>Metazoa</taxon>
        <taxon>Chordata</taxon>
        <taxon>Craniata</taxon>
        <taxon>Vertebrata</taxon>
        <taxon>Euteleostomi</taxon>
        <taxon>Archelosauria</taxon>
        <taxon>Archosauria</taxon>
        <taxon>Dinosauria</taxon>
        <taxon>Saurischia</taxon>
        <taxon>Theropoda</taxon>
        <taxon>Coelurosauria</taxon>
        <taxon>Aves</taxon>
        <taxon>Neognathae</taxon>
        <taxon>Neoaves</taxon>
        <taxon>Strisores</taxon>
        <taxon>Caprimulgiformes</taxon>
        <taxon>Caprimulgidae</taxon>
        <taxon>Chordeilinae</taxon>
        <taxon>Chordeiles</taxon>
    </lineage>
</organism>
<comment type="subcellular location">
    <subcellularLocation>
        <location evidence="1">Secreted</location>
    </subcellularLocation>
</comment>
<keyword evidence="6 17" id="KW-0106">Calcium</keyword>
<dbReference type="GO" id="GO:0048146">
    <property type="term" value="P:positive regulation of fibroblast proliferation"/>
    <property type="evidence" value="ECO:0007669"/>
    <property type="project" value="TreeGrafter"/>
</dbReference>
<evidence type="ECO:0000256" key="2">
    <source>
        <dbReference type="ARBA" id="ARBA00013278"/>
    </source>
</evidence>
<evidence type="ECO:0000256" key="8">
    <source>
        <dbReference type="ARBA" id="ARBA00023157"/>
    </source>
</evidence>
<evidence type="ECO:0000256" key="6">
    <source>
        <dbReference type="ARBA" id="ARBA00022837"/>
    </source>
</evidence>